<name>A0A1F6XNP8_9BACT</name>
<dbReference type="InterPro" id="IPR023214">
    <property type="entry name" value="HAD_sf"/>
</dbReference>
<dbReference type="AlphaFoldDB" id="A0A1F6XNP8"/>
<sequence length="272" mass="31201">MKIEHRMEQPMRNLFENITEIKSQIEQAGGATLLLDFDGVLSAIAPTPDEAFISEENKALLKACAERFPVAVITGRELSEIKKKMKVENLLYIASHGLEWEEDGKDHAKTVPKETMEAINLAKEKIKPLLPRYPGMIFEDKSFMFAAHYRIMDPALIDAFVKEVNSILEPIVKQYNLRLDHNLMTFELRPEIDWDKGDSVKFAEEHLSKKTGKKFMPIYIGDGLTDEDAFAVLKEKGISIRVGEDRKSVAKWYMKDQKEVALFLKWLLSLKQ</sequence>
<dbReference type="InterPro" id="IPR003337">
    <property type="entry name" value="Trehalose_PPase"/>
</dbReference>
<dbReference type="Proteomes" id="UP000178104">
    <property type="component" value="Unassembled WGS sequence"/>
</dbReference>
<reference evidence="5 6" key="1">
    <citation type="journal article" date="2016" name="Nat. Commun.">
        <title>Thousands of microbial genomes shed light on interconnected biogeochemical processes in an aquifer system.</title>
        <authorList>
            <person name="Anantharaman K."/>
            <person name="Brown C.T."/>
            <person name="Hug L.A."/>
            <person name="Sharon I."/>
            <person name="Castelle C.J."/>
            <person name="Probst A.J."/>
            <person name="Thomas B.C."/>
            <person name="Singh A."/>
            <person name="Wilkins M.J."/>
            <person name="Karaoz U."/>
            <person name="Brodie E.L."/>
            <person name="Williams K.H."/>
            <person name="Hubbard S.S."/>
            <person name="Banfield J.F."/>
        </authorList>
    </citation>
    <scope>NUCLEOTIDE SEQUENCE [LARGE SCALE GENOMIC DNA]</scope>
</reference>
<comment type="similarity">
    <text evidence="2 4">Belongs to the trehalose phosphatase family.</text>
</comment>
<comment type="cofactor">
    <cofactor evidence="4">
        <name>Mg(2+)</name>
        <dbReference type="ChEBI" id="CHEBI:18420"/>
    </cofactor>
</comment>
<dbReference type="Pfam" id="PF02358">
    <property type="entry name" value="Trehalose_PPase"/>
    <property type="match status" value="1"/>
</dbReference>
<dbReference type="Gene3D" id="3.40.50.1000">
    <property type="entry name" value="HAD superfamily/HAD-like"/>
    <property type="match status" value="1"/>
</dbReference>
<dbReference type="GO" id="GO:0046872">
    <property type="term" value="F:metal ion binding"/>
    <property type="evidence" value="ECO:0007669"/>
    <property type="project" value="UniProtKB-KW"/>
</dbReference>
<comment type="catalytic activity">
    <reaction evidence="4">
        <text>alpha,alpha-trehalose 6-phosphate + H2O = alpha,alpha-trehalose + phosphate</text>
        <dbReference type="Rhea" id="RHEA:23420"/>
        <dbReference type="ChEBI" id="CHEBI:15377"/>
        <dbReference type="ChEBI" id="CHEBI:16551"/>
        <dbReference type="ChEBI" id="CHEBI:43474"/>
        <dbReference type="ChEBI" id="CHEBI:58429"/>
        <dbReference type="EC" id="3.1.3.12"/>
    </reaction>
</comment>
<proteinExistence type="inferred from homology"/>
<evidence type="ECO:0000256" key="1">
    <source>
        <dbReference type="ARBA" id="ARBA00005199"/>
    </source>
</evidence>
<protein>
    <recommendedName>
        <fullName evidence="4">Trehalose 6-phosphate phosphatase</fullName>
        <ecNumber evidence="4">3.1.3.12</ecNumber>
    </recommendedName>
</protein>
<comment type="function">
    <text evidence="4">Removes the phosphate from trehalose 6-phosphate to produce free trehalose.</text>
</comment>
<dbReference type="EC" id="3.1.3.12" evidence="4"/>
<dbReference type="PANTHER" id="PTHR43768">
    <property type="entry name" value="TREHALOSE 6-PHOSPHATE PHOSPHATASE"/>
    <property type="match status" value="1"/>
</dbReference>
<accession>A0A1F6XNP8</accession>
<dbReference type="STRING" id="1801780.A2917_00420"/>
<gene>
    <name evidence="5" type="ORF">A2917_00420</name>
</gene>
<dbReference type="GO" id="GO:0004805">
    <property type="term" value="F:trehalose-phosphatase activity"/>
    <property type="evidence" value="ECO:0007669"/>
    <property type="project" value="UniProtKB-EC"/>
</dbReference>
<evidence type="ECO:0000256" key="3">
    <source>
        <dbReference type="ARBA" id="ARBA00022801"/>
    </source>
</evidence>
<organism evidence="5 6">
    <name type="scientific">Candidatus Nomurabacteria bacterium RIFCSPLOWO2_01_FULL_42_17</name>
    <dbReference type="NCBI Taxonomy" id="1801780"/>
    <lineage>
        <taxon>Bacteria</taxon>
        <taxon>Candidatus Nomuraibacteriota</taxon>
    </lineage>
</organism>
<dbReference type="Gene3D" id="3.30.70.1020">
    <property type="entry name" value="Trehalose-6-phosphate phosphatase related protein, domain 2"/>
    <property type="match status" value="1"/>
</dbReference>
<dbReference type="PANTHER" id="PTHR43768:SF3">
    <property type="entry name" value="TREHALOSE 6-PHOSPHATE PHOSPHATASE"/>
    <property type="match status" value="1"/>
</dbReference>
<keyword evidence="3 4" id="KW-0378">Hydrolase</keyword>
<dbReference type="InterPro" id="IPR036412">
    <property type="entry name" value="HAD-like_sf"/>
</dbReference>
<evidence type="ECO:0000256" key="4">
    <source>
        <dbReference type="RuleBase" id="RU361117"/>
    </source>
</evidence>
<comment type="pathway">
    <text evidence="1 4">Glycan biosynthesis; trehalose biosynthesis.</text>
</comment>
<dbReference type="SUPFAM" id="SSF56784">
    <property type="entry name" value="HAD-like"/>
    <property type="match status" value="1"/>
</dbReference>
<comment type="caution">
    <text evidence="5">The sequence shown here is derived from an EMBL/GenBank/DDBJ whole genome shotgun (WGS) entry which is preliminary data.</text>
</comment>
<dbReference type="NCBIfam" id="TIGR00685">
    <property type="entry name" value="T6PP"/>
    <property type="match status" value="1"/>
</dbReference>
<keyword evidence="4" id="KW-0479">Metal-binding</keyword>
<dbReference type="UniPathway" id="UPA00299"/>
<dbReference type="NCBIfam" id="TIGR01484">
    <property type="entry name" value="HAD-SF-IIB"/>
    <property type="match status" value="1"/>
</dbReference>
<dbReference type="InterPro" id="IPR006379">
    <property type="entry name" value="HAD-SF_hydro_IIB"/>
</dbReference>
<dbReference type="EMBL" id="MFVE01000002">
    <property type="protein sequence ID" value="OGI95766.1"/>
    <property type="molecule type" value="Genomic_DNA"/>
</dbReference>
<evidence type="ECO:0000313" key="6">
    <source>
        <dbReference type="Proteomes" id="UP000178104"/>
    </source>
</evidence>
<dbReference type="GO" id="GO:0005992">
    <property type="term" value="P:trehalose biosynthetic process"/>
    <property type="evidence" value="ECO:0007669"/>
    <property type="project" value="UniProtKB-UniPathway"/>
</dbReference>
<evidence type="ECO:0000313" key="5">
    <source>
        <dbReference type="EMBL" id="OGI95766.1"/>
    </source>
</evidence>
<keyword evidence="4" id="KW-0460">Magnesium</keyword>
<dbReference type="InterPro" id="IPR044651">
    <property type="entry name" value="OTSB-like"/>
</dbReference>
<evidence type="ECO:0000256" key="2">
    <source>
        <dbReference type="ARBA" id="ARBA00008770"/>
    </source>
</evidence>